<evidence type="ECO:0000313" key="2">
    <source>
        <dbReference type="EMBL" id="MBD5781352.1"/>
    </source>
</evidence>
<name>A0A927FA72_9BACT</name>
<sequence>MKYLENTVGCRSVIAGLLVFVGIALSACQSRPSPETHYYLLQASNHEVGRGIVEIAEVKMPAYLQAANLMMAVSDLEIRPAQYHLWSEPLQEGVRRVLEAELVGQLKYVDKDVLPIRIDLEVELFHVTQSGDVLLKGGWRLQGEDGQGHLFSIKTGLEGNGYAEAARGHVRALELLAKAIAADL</sequence>
<gene>
    <name evidence="2" type="ORF">IEN85_17760</name>
</gene>
<dbReference type="AlphaFoldDB" id="A0A927FA72"/>
<organism evidence="2 3">
    <name type="scientific">Pelagicoccus enzymogenes</name>
    <dbReference type="NCBI Taxonomy" id="2773457"/>
    <lineage>
        <taxon>Bacteria</taxon>
        <taxon>Pseudomonadati</taxon>
        <taxon>Verrucomicrobiota</taxon>
        <taxon>Opitutia</taxon>
        <taxon>Puniceicoccales</taxon>
        <taxon>Pelagicoccaceae</taxon>
        <taxon>Pelagicoccus</taxon>
    </lineage>
</organism>
<evidence type="ECO:0000259" key="1">
    <source>
        <dbReference type="Pfam" id="PF03886"/>
    </source>
</evidence>
<accession>A0A927FA72</accession>
<dbReference type="Pfam" id="PF03886">
    <property type="entry name" value="ABC_trans_aux"/>
    <property type="match status" value="1"/>
</dbReference>
<proteinExistence type="predicted"/>
<dbReference type="Gene3D" id="3.40.50.10610">
    <property type="entry name" value="ABC-type transport auxiliary lipoprotein component"/>
    <property type="match status" value="1"/>
</dbReference>
<dbReference type="EMBL" id="JACYFG010000040">
    <property type="protein sequence ID" value="MBD5781352.1"/>
    <property type="molecule type" value="Genomic_DNA"/>
</dbReference>
<dbReference type="RefSeq" id="WP_191618450.1">
    <property type="nucleotide sequence ID" value="NZ_JACYFG010000040.1"/>
</dbReference>
<comment type="caution">
    <text evidence="2">The sequence shown here is derived from an EMBL/GenBank/DDBJ whole genome shotgun (WGS) entry which is preliminary data.</text>
</comment>
<dbReference type="InterPro" id="IPR005586">
    <property type="entry name" value="ABC_trans_aux"/>
</dbReference>
<reference evidence="2" key="1">
    <citation type="submission" date="2020-09" db="EMBL/GenBank/DDBJ databases">
        <title>Pelagicoccus enzymogenes sp. nov. with an EPS production, isolated from marine sediment.</title>
        <authorList>
            <person name="Feng X."/>
        </authorList>
    </citation>
    <scope>NUCLEOTIDE SEQUENCE</scope>
    <source>
        <strain evidence="2">NFK12</strain>
    </source>
</reference>
<dbReference type="Proteomes" id="UP000622317">
    <property type="component" value="Unassembled WGS sequence"/>
</dbReference>
<dbReference type="SUPFAM" id="SSF159594">
    <property type="entry name" value="XCC0632-like"/>
    <property type="match status" value="1"/>
</dbReference>
<dbReference type="PROSITE" id="PS51257">
    <property type="entry name" value="PROKAR_LIPOPROTEIN"/>
    <property type="match status" value="1"/>
</dbReference>
<protein>
    <submittedName>
        <fullName evidence="2">Membrane integrity-associated transporter subunit PqiC</fullName>
    </submittedName>
</protein>
<evidence type="ECO:0000313" key="3">
    <source>
        <dbReference type="Proteomes" id="UP000622317"/>
    </source>
</evidence>
<feature type="domain" description="ABC-type transport auxiliary lipoprotein component" evidence="1">
    <location>
        <begin position="44"/>
        <end position="181"/>
    </location>
</feature>
<keyword evidence="3" id="KW-1185">Reference proteome</keyword>